<gene>
    <name evidence="8" type="ORF">RAE19_01205</name>
</gene>
<organism evidence="8 9">
    <name type="scientific">Rhodoferax potami</name>
    <dbReference type="NCBI Taxonomy" id="3068338"/>
    <lineage>
        <taxon>Bacteria</taxon>
        <taxon>Pseudomonadati</taxon>
        <taxon>Pseudomonadota</taxon>
        <taxon>Betaproteobacteria</taxon>
        <taxon>Burkholderiales</taxon>
        <taxon>Comamonadaceae</taxon>
        <taxon>Rhodoferax</taxon>
    </lineage>
</organism>
<feature type="transmembrane region" description="Helical" evidence="6">
    <location>
        <begin position="7"/>
        <end position="26"/>
    </location>
</feature>
<evidence type="ECO:0000313" key="9">
    <source>
        <dbReference type="Proteomes" id="UP001321700"/>
    </source>
</evidence>
<dbReference type="RefSeq" id="WP_313873202.1">
    <property type="nucleotide sequence ID" value="NZ_JAVBIK010000001.1"/>
</dbReference>
<feature type="transmembrane region" description="Helical" evidence="6">
    <location>
        <begin position="97"/>
        <end position="118"/>
    </location>
</feature>
<evidence type="ECO:0000259" key="7">
    <source>
        <dbReference type="Pfam" id="PF00892"/>
    </source>
</evidence>
<feature type="domain" description="EamA" evidence="7">
    <location>
        <begin position="166"/>
        <end position="302"/>
    </location>
</feature>
<protein>
    <submittedName>
        <fullName evidence="8">DMT family transporter</fullName>
    </submittedName>
</protein>
<keyword evidence="4 6" id="KW-1133">Transmembrane helix</keyword>
<reference evidence="8 9" key="1">
    <citation type="submission" date="2023-08" db="EMBL/GenBank/DDBJ databases">
        <title>Rhodoferax potami sp. nov. and Rhodoferax mekongensis sp. nov., isolated from the Mekong River in Thailand.</title>
        <authorList>
            <person name="Kitikhun S."/>
            <person name="Charoenyingcharoen P."/>
            <person name="Siriarchawattana P."/>
            <person name="Likhitrattanapisal S."/>
            <person name="Nilsakha T."/>
            <person name="Chanpet A."/>
            <person name="Rattanawaree P."/>
            <person name="Ingsriswang S."/>
        </authorList>
    </citation>
    <scope>NUCLEOTIDE SEQUENCE [LARGE SCALE GENOMIC DNA]</scope>
    <source>
        <strain evidence="8 9">TBRC 17660</strain>
    </source>
</reference>
<proteinExistence type="predicted"/>
<dbReference type="InterPro" id="IPR037185">
    <property type="entry name" value="EmrE-like"/>
</dbReference>
<dbReference type="PANTHER" id="PTHR42920:SF5">
    <property type="entry name" value="EAMA DOMAIN-CONTAINING PROTEIN"/>
    <property type="match status" value="1"/>
</dbReference>
<evidence type="ECO:0000256" key="2">
    <source>
        <dbReference type="ARBA" id="ARBA00022475"/>
    </source>
</evidence>
<evidence type="ECO:0000256" key="5">
    <source>
        <dbReference type="ARBA" id="ARBA00023136"/>
    </source>
</evidence>
<feature type="transmembrane region" description="Helical" evidence="6">
    <location>
        <begin position="127"/>
        <end position="145"/>
    </location>
</feature>
<dbReference type="InterPro" id="IPR051258">
    <property type="entry name" value="Diverse_Substrate_Transporter"/>
</dbReference>
<feature type="transmembrane region" description="Helical" evidence="6">
    <location>
        <begin position="32"/>
        <end position="52"/>
    </location>
</feature>
<dbReference type="PANTHER" id="PTHR42920">
    <property type="entry name" value="OS03G0707200 PROTEIN-RELATED"/>
    <property type="match status" value="1"/>
</dbReference>
<dbReference type="InterPro" id="IPR000620">
    <property type="entry name" value="EamA_dom"/>
</dbReference>
<keyword evidence="2" id="KW-1003">Cell membrane</keyword>
<evidence type="ECO:0000256" key="1">
    <source>
        <dbReference type="ARBA" id="ARBA00004651"/>
    </source>
</evidence>
<keyword evidence="5 6" id="KW-0472">Membrane</keyword>
<feature type="transmembrane region" description="Helical" evidence="6">
    <location>
        <begin position="285"/>
        <end position="303"/>
    </location>
</feature>
<dbReference type="SUPFAM" id="SSF103481">
    <property type="entry name" value="Multidrug resistance efflux transporter EmrE"/>
    <property type="match status" value="2"/>
</dbReference>
<name>A0ABU3KIG8_9BURK</name>
<dbReference type="Pfam" id="PF00892">
    <property type="entry name" value="EamA"/>
    <property type="match status" value="2"/>
</dbReference>
<feature type="transmembrane region" description="Helical" evidence="6">
    <location>
        <begin position="72"/>
        <end position="91"/>
    </location>
</feature>
<comment type="caution">
    <text evidence="8">The sequence shown here is derived from an EMBL/GenBank/DDBJ whole genome shotgun (WGS) entry which is preliminary data.</text>
</comment>
<feature type="transmembrane region" description="Helical" evidence="6">
    <location>
        <begin position="197"/>
        <end position="218"/>
    </location>
</feature>
<evidence type="ECO:0000313" key="8">
    <source>
        <dbReference type="EMBL" id="MDT7517371.1"/>
    </source>
</evidence>
<evidence type="ECO:0000256" key="3">
    <source>
        <dbReference type="ARBA" id="ARBA00022692"/>
    </source>
</evidence>
<dbReference type="EMBL" id="JAVBIK010000001">
    <property type="protein sequence ID" value="MDT7517371.1"/>
    <property type="molecule type" value="Genomic_DNA"/>
</dbReference>
<evidence type="ECO:0000256" key="4">
    <source>
        <dbReference type="ARBA" id="ARBA00022989"/>
    </source>
</evidence>
<feature type="transmembrane region" description="Helical" evidence="6">
    <location>
        <begin position="165"/>
        <end position="185"/>
    </location>
</feature>
<comment type="subcellular location">
    <subcellularLocation>
        <location evidence="1">Cell membrane</location>
        <topology evidence="1">Multi-pass membrane protein</topology>
    </subcellularLocation>
</comment>
<feature type="domain" description="EamA" evidence="7">
    <location>
        <begin position="10"/>
        <end position="140"/>
    </location>
</feature>
<evidence type="ECO:0000256" key="6">
    <source>
        <dbReference type="SAM" id="Phobius"/>
    </source>
</evidence>
<keyword evidence="3 6" id="KW-0812">Transmembrane</keyword>
<accession>A0ABU3KIG8</accession>
<feature type="transmembrane region" description="Helical" evidence="6">
    <location>
        <begin position="260"/>
        <end position="279"/>
    </location>
</feature>
<feature type="transmembrane region" description="Helical" evidence="6">
    <location>
        <begin position="230"/>
        <end position="248"/>
    </location>
</feature>
<keyword evidence="9" id="KW-1185">Reference proteome</keyword>
<sequence>MNTTPRLLSYALLASSMALVGSYVALSKPLVMVLPVFLLAWLRFGIGGLATIHWLKRPADEMPMSPATRKFLFLESFFGNFLFSICMLYGVSMTTAVSAGVIMAAIPAVVALMSWVFLKEKISGRTWLAVACSALGIGLLALSKSEHSAHGPSAPSGDLTQNHHLLGNALVFAAVLCEAAYAVIAKKLTGALTPRRITALINLWGFALMTPLGAYVAWSFDFGSVTTGSWLLLLFYSLAASVWTVWLWMSGLKNVPASRAGVFTVMLPISAAVVGVLVLGEPLGGLQMVAFGIAVLSVVLATLPGRGSAPSH</sequence>
<dbReference type="Proteomes" id="UP001321700">
    <property type="component" value="Unassembled WGS sequence"/>
</dbReference>